<sequence>GWLCKATLHPSMAL</sequence>
<dbReference type="Proteomes" id="UP000663881">
    <property type="component" value="Unassembled WGS sequence"/>
</dbReference>
<protein>
    <submittedName>
        <fullName evidence="1">Uncharacterized protein</fullName>
    </submittedName>
</protein>
<reference evidence="1" key="1">
    <citation type="submission" date="2021-02" db="EMBL/GenBank/DDBJ databases">
        <authorList>
            <person name="Nowell W R."/>
        </authorList>
    </citation>
    <scope>NUCLEOTIDE SEQUENCE</scope>
</reference>
<evidence type="ECO:0000313" key="2">
    <source>
        <dbReference type="Proteomes" id="UP000663881"/>
    </source>
</evidence>
<gene>
    <name evidence="1" type="ORF">OKA104_LOCUS48722</name>
</gene>
<evidence type="ECO:0000313" key="1">
    <source>
        <dbReference type="EMBL" id="CAF4349431.1"/>
    </source>
</evidence>
<organism evidence="1 2">
    <name type="scientific">Adineta steineri</name>
    <dbReference type="NCBI Taxonomy" id="433720"/>
    <lineage>
        <taxon>Eukaryota</taxon>
        <taxon>Metazoa</taxon>
        <taxon>Spiralia</taxon>
        <taxon>Gnathifera</taxon>
        <taxon>Rotifera</taxon>
        <taxon>Eurotatoria</taxon>
        <taxon>Bdelloidea</taxon>
        <taxon>Adinetida</taxon>
        <taxon>Adinetidae</taxon>
        <taxon>Adineta</taxon>
    </lineage>
</organism>
<accession>A0A820KWA2</accession>
<feature type="non-terminal residue" evidence="1">
    <location>
        <position position="1"/>
    </location>
</feature>
<name>A0A820KWA2_9BILA</name>
<comment type="caution">
    <text evidence="1">The sequence shown here is derived from an EMBL/GenBank/DDBJ whole genome shotgun (WGS) entry which is preliminary data.</text>
</comment>
<proteinExistence type="predicted"/>
<dbReference type="EMBL" id="CAJOAY010021554">
    <property type="protein sequence ID" value="CAF4349431.1"/>
    <property type="molecule type" value="Genomic_DNA"/>
</dbReference>